<feature type="region of interest" description="Disordered" evidence="2">
    <location>
        <begin position="232"/>
        <end position="273"/>
    </location>
</feature>
<evidence type="ECO:0000256" key="2">
    <source>
        <dbReference type="SAM" id="MobiDB-lite"/>
    </source>
</evidence>
<accession>A0AA36BP42</accession>
<keyword evidence="1" id="KW-0175">Coiled coil</keyword>
<feature type="region of interest" description="Disordered" evidence="2">
    <location>
        <begin position="289"/>
        <end position="311"/>
    </location>
</feature>
<keyword evidence="4" id="KW-1185">Reference proteome</keyword>
<dbReference type="AlphaFoldDB" id="A0AA36BP42"/>
<dbReference type="Proteomes" id="UP001162480">
    <property type="component" value="Chromosome 20"/>
</dbReference>
<evidence type="ECO:0000313" key="3">
    <source>
        <dbReference type="EMBL" id="CAI9737352.1"/>
    </source>
</evidence>
<name>A0AA36BP42_OCTVU</name>
<feature type="coiled-coil region" evidence="1">
    <location>
        <begin position="479"/>
        <end position="528"/>
    </location>
</feature>
<proteinExistence type="predicted"/>
<feature type="region of interest" description="Disordered" evidence="2">
    <location>
        <begin position="382"/>
        <end position="404"/>
    </location>
</feature>
<evidence type="ECO:0000313" key="4">
    <source>
        <dbReference type="Proteomes" id="UP001162480"/>
    </source>
</evidence>
<gene>
    <name evidence="3" type="ORF">OCTVUL_1B027975</name>
</gene>
<feature type="compositionally biased region" description="Low complexity" evidence="2">
    <location>
        <begin position="290"/>
        <end position="304"/>
    </location>
</feature>
<sequence>MYYAFQNPRLEGSSSLPSPFDSVFAIDVDGTNSSVDLLSFCDSHIIPDSFSSRILLDNYRDVSTVENTENLLQDHIDNQADRIWQNNVWNSSLRSEGEEDNQVVEKNFLKQISLEEVCKQYWDNLESSSLSLQNSFRPSPNGNGNGSVIAVMPSFNDDIHNSVEVITDSELQREIKKEADNSFEQTTIPSISVMEKANEQSWTSEDANLGIFSIKMEPSNNEANLYMEISTPQDLNPASSTSVSSSTSSSSSSSSTSSSSIPSSSSSSSSSSLLLPSAVSSITPLAIAPTSTTTSSTTTTTTTTISGCDANGANLQNSDKIVLGELPTEPVGTKNDCGLELFCQQASVLSENINNICDSASDNGINHDISNITRLQDITSETNSSKPLQHNTTLNSNQSSSDIPNMPITSHSETLCLDLGATVSNIFSGQNSELSKGLLANKTLNLLDSPLPLAVGELRRDKNESNNSEAVPHWFQLYVQQYQQEAEIREKQLKDFQTKILELFKETNQQLATLIEVQKNEKMRQEKKDEEFRSNLLAILQENLKK</sequence>
<organism evidence="3 4">
    <name type="scientific">Octopus vulgaris</name>
    <name type="common">Common octopus</name>
    <dbReference type="NCBI Taxonomy" id="6645"/>
    <lineage>
        <taxon>Eukaryota</taxon>
        <taxon>Metazoa</taxon>
        <taxon>Spiralia</taxon>
        <taxon>Lophotrochozoa</taxon>
        <taxon>Mollusca</taxon>
        <taxon>Cephalopoda</taxon>
        <taxon>Coleoidea</taxon>
        <taxon>Octopodiformes</taxon>
        <taxon>Octopoda</taxon>
        <taxon>Incirrata</taxon>
        <taxon>Octopodidae</taxon>
        <taxon>Octopus</taxon>
    </lineage>
</organism>
<evidence type="ECO:0000256" key="1">
    <source>
        <dbReference type="SAM" id="Coils"/>
    </source>
</evidence>
<dbReference type="EMBL" id="OX597833">
    <property type="protein sequence ID" value="CAI9737352.1"/>
    <property type="molecule type" value="Genomic_DNA"/>
</dbReference>
<reference evidence="3" key="1">
    <citation type="submission" date="2023-08" db="EMBL/GenBank/DDBJ databases">
        <authorList>
            <person name="Alioto T."/>
            <person name="Alioto T."/>
            <person name="Gomez Garrido J."/>
        </authorList>
    </citation>
    <scope>NUCLEOTIDE SEQUENCE</scope>
</reference>
<feature type="compositionally biased region" description="Low complexity" evidence="2">
    <location>
        <begin position="238"/>
        <end position="273"/>
    </location>
</feature>
<protein>
    <submittedName>
        <fullName evidence="3">Uncharacterized protein</fullName>
    </submittedName>
</protein>